<dbReference type="PROSITE" id="PS00136">
    <property type="entry name" value="SUBTILASE_ASP"/>
    <property type="match status" value="1"/>
</dbReference>
<dbReference type="SUPFAM" id="SSF49785">
    <property type="entry name" value="Galactose-binding domain-like"/>
    <property type="match status" value="1"/>
</dbReference>
<reference evidence="15" key="1">
    <citation type="submission" date="2019-10" db="EMBL/GenBank/DDBJ databases">
        <title>Lacipirellula parvula gen. nov., sp. nov., representing a lineage of planctomycetes widespread in freshwater anoxic habitats, and description of the family Lacipirellulaceae.</title>
        <authorList>
            <person name="Dedysh S.N."/>
            <person name="Kulichevskaya I.S."/>
            <person name="Beletsky A.V."/>
            <person name="Rakitin A.L."/>
            <person name="Mardanov A.V."/>
            <person name="Ivanova A.A."/>
            <person name="Saltykova V.X."/>
            <person name="Rijpstra W.I.C."/>
            <person name="Sinninghe Damste J.S."/>
            <person name="Ravin N.V."/>
        </authorList>
    </citation>
    <scope>NUCLEOTIDE SEQUENCE [LARGE SCALE GENOMIC DNA]</scope>
    <source>
        <strain evidence="15">PX69</strain>
    </source>
</reference>
<dbReference type="SUPFAM" id="SSF117074">
    <property type="entry name" value="Hypothetical protein PA1324"/>
    <property type="match status" value="2"/>
</dbReference>
<feature type="domain" description="SD-repeat containing protein B" evidence="12">
    <location>
        <begin position="1106"/>
        <end position="1176"/>
    </location>
</feature>
<evidence type="ECO:0000256" key="4">
    <source>
        <dbReference type="ARBA" id="ARBA00022670"/>
    </source>
</evidence>
<dbReference type="InterPro" id="IPR023828">
    <property type="entry name" value="Peptidase_S8_Ser-AS"/>
</dbReference>
<dbReference type="KEGG" id="lpav:PLANPX_1946"/>
<keyword evidence="15" id="KW-1185">Reference proteome</keyword>
<evidence type="ECO:0000313" key="14">
    <source>
        <dbReference type="EMBL" id="BBO32334.1"/>
    </source>
</evidence>
<proteinExistence type="inferred from homology"/>
<dbReference type="InterPro" id="IPR036852">
    <property type="entry name" value="Peptidase_S8/S53_dom_sf"/>
</dbReference>
<evidence type="ECO:0000256" key="10">
    <source>
        <dbReference type="SAM" id="MobiDB-lite"/>
    </source>
</evidence>
<dbReference type="Pfam" id="PF00082">
    <property type="entry name" value="Peptidase_S8"/>
    <property type="match status" value="1"/>
</dbReference>
<evidence type="ECO:0000256" key="5">
    <source>
        <dbReference type="ARBA" id="ARBA00022729"/>
    </source>
</evidence>
<keyword evidence="5" id="KW-0732">Signal</keyword>
<dbReference type="InterPro" id="IPR023827">
    <property type="entry name" value="Peptidase_S8_Asp-AS"/>
</dbReference>
<dbReference type="CDD" id="cd04059">
    <property type="entry name" value="Peptidases_S8_Protein_convertases_Kexins_Furin-like"/>
    <property type="match status" value="1"/>
</dbReference>
<evidence type="ECO:0000259" key="12">
    <source>
        <dbReference type="Pfam" id="PF17210"/>
    </source>
</evidence>
<evidence type="ECO:0000256" key="1">
    <source>
        <dbReference type="ARBA" id="ARBA00004613"/>
    </source>
</evidence>
<accession>A0A5K7X6I6</accession>
<dbReference type="PANTHER" id="PTHR42884:SF14">
    <property type="entry name" value="NEUROENDOCRINE CONVERTASE 1"/>
    <property type="match status" value="1"/>
</dbReference>
<dbReference type="PROSITE" id="PS51892">
    <property type="entry name" value="SUBTILASE"/>
    <property type="match status" value="1"/>
</dbReference>
<dbReference type="Pfam" id="PF17210">
    <property type="entry name" value="SdrD_B"/>
    <property type="match status" value="1"/>
</dbReference>
<dbReference type="Proteomes" id="UP000326837">
    <property type="component" value="Chromosome"/>
</dbReference>
<dbReference type="InterPro" id="IPR013783">
    <property type="entry name" value="Ig-like_fold"/>
</dbReference>
<dbReference type="SUPFAM" id="SSF52743">
    <property type="entry name" value="Subtilisin-like"/>
    <property type="match status" value="1"/>
</dbReference>
<dbReference type="GO" id="GO:0004252">
    <property type="term" value="F:serine-type endopeptidase activity"/>
    <property type="evidence" value="ECO:0007669"/>
    <property type="project" value="UniProtKB-UniRule"/>
</dbReference>
<evidence type="ECO:0000256" key="7">
    <source>
        <dbReference type="ARBA" id="ARBA00022825"/>
    </source>
</evidence>
<evidence type="ECO:0000256" key="3">
    <source>
        <dbReference type="ARBA" id="ARBA00022525"/>
    </source>
</evidence>
<comment type="similarity">
    <text evidence="2">Belongs to the peptidase S8 family. Furin subfamily.</text>
</comment>
<dbReference type="InterPro" id="IPR015500">
    <property type="entry name" value="Peptidase_S8_subtilisin-rel"/>
</dbReference>
<keyword evidence="4 9" id="KW-0645">Protease</keyword>
<comment type="subcellular location">
    <subcellularLocation>
        <location evidence="1">Secreted</location>
    </subcellularLocation>
</comment>
<organism evidence="14 15">
    <name type="scientific">Lacipirellula parvula</name>
    <dbReference type="NCBI Taxonomy" id="2650471"/>
    <lineage>
        <taxon>Bacteria</taxon>
        <taxon>Pseudomonadati</taxon>
        <taxon>Planctomycetota</taxon>
        <taxon>Planctomycetia</taxon>
        <taxon>Pirellulales</taxon>
        <taxon>Lacipirellulaceae</taxon>
        <taxon>Lacipirellula</taxon>
    </lineage>
</organism>
<feature type="active site" description="Charge relay system" evidence="8 9">
    <location>
        <position position="423"/>
    </location>
</feature>
<dbReference type="InterPro" id="IPR008979">
    <property type="entry name" value="Galactose-bd-like_sf"/>
</dbReference>
<keyword evidence="7 9" id="KW-0720">Serine protease</keyword>
<dbReference type="PANTHER" id="PTHR42884">
    <property type="entry name" value="PROPROTEIN CONVERTASE SUBTILISIN/KEXIN-RELATED"/>
    <property type="match status" value="1"/>
</dbReference>
<dbReference type="Gene3D" id="2.60.40.10">
    <property type="entry name" value="Immunoglobulins"/>
    <property type="match status" value="2"/>
</dbReference>
<dbReference type="RefSeq" id="WP_152098318.1">
    <property type="nucleotide sequence ID" value="NZ_AP021861.1"/>
</dbReference>
<feature type="domain" description="GEVED" evidence="13">
    <location>
        <begin position="1281"/>
        <end position="1363"/>
    </location>
</feature>
<gene>
    <name evidence="14" type="ORF">PLANPX_1946</name>
</gene>
<evidence type="ECO:0000313" key="15">
    <source>
        <dbReference type="Proteomes" id="UP000326837"/>
    </source>
</evidence>
<protein>
    <recommendedName>
        <fullName evidence="16">Calcium-dependent protease</fullName>
    </recommendedName>
</protein>
<feature type="region of interest" description="Disordered" evidence="10">
    <location>
        <begin position="1"/>
        <end position="38"/>
    </location>
</feature>
<sequence>MSNSQPRRLNSLFGKRAPKERRPSGVSRKQKKTLGFESLESRQVMSANPVVAPGPANSQSYSSNTLEGYLQILQRELYWQALASGSSAEVATAQVMSIPTDPLVSQQWHLVNSGQQVGNPDYQAIYGVAGQDINVAPVWNKGYTGAGVTVAVIDSGIQLNHPDLAANISKTLGLDALSPNGNGSPRPDQFEPVWHGTAVAGIIGAVANNGIGGSGVAPGVTLVPIRLIDIGQTEQAYIDAFRYAIQDIDITNNSWGGGARELNALTPQMMLALRDSIIFGRGGLGVIHVFASGNDAGPQFNNGFQNIGNWDSSIYDGWQNSRYTITVTGVDHDGMYYNVDGTVTDYAESGANVLVAAPTGSFAAINIADDTGIGSGIITTDLTGTQTSGLGGANIAPNPITGQEYDRDFLTDTDYTSRMNGTSAAAPMVSGVIALMLEANPNLSWRDVQEILVRSARQNAQFERPQNGAGDSTNNLWITNQQPIFQDPDFYDGSVDPFLQTFNPTIDYLQNGPQLYSNGAGYTVAQGYGPYGEQLGYGHGVVDAEMAVELAEQWGVKQQTLAPELTFTTFYTPPGNVPYNLPAAERSNDESGNQIVPGGIGGRSGFIAYWNEYFADNPFSAPDPPDNTRGLSYLEFSVPDNNSMTVESVEVKISISGGTAAALDHTRMMLVSPSGTQSELNHYFYATTNSSYQTSIDGSFIFPGGAGSVDNGGNLVWTFTTNRSWGERSDDAIVYDPVTGEPVGERGWRLYIENYAPTSLGLDAIEIAWHGNPIAAGTQRIQGAIGVDLNRDDIFNYNRAAVVNHDADGTVRLMDENNFFSTRDVEGIQDLTQESFAGNVTVVARRASDGVIVDRFVTGADGNYYFDLAPDDYIISIEDPLGRVAQDDSLTGAGYLSDYKSEWLITRDFFSVWTRDPQNINEVVVDANGVPIPQVGYEDVVAGVKSINFLLDPGDPVLPQVVFTGTAYADVNGDGIFSAGTFNSSNVFSGSDVALANVSVYADLNRNGQYDAGEILVKTDANGLYNLIVPTTIAGVINVGVVLPSQWNAVSPATSSHTRFAKPGDEFDGLNFFIKPSSDTIGGAGNIGGILIGSVFHDIGTGSNNTTDGIRKPGELGAPGFTVYIDANNNNVLDLGETSTVTNQFGAYAFTNVAPGQRIVRVVTPSPYQSTKPTGGRYVVNLAGNGTLAGLEFGIKDTAVFDYGDLPDVYETTLAQNGARHKKGDYYLGTRVDGELNGVPSTNADSDDLTGFDDEDGIQFGAIVPGGTTSLIVTASRNNGYLKAWIDWNNDGDFDDVGERLVFTGAAGTTNNYLLSGGANNLTFNVPAGVSVANVYARFRYGEATLSSPRGEAVIGEVEDYLLSVAAPALPPIPAIVGPSADFNGDGKVDGADFLVWQRNFGRTDNAGQAQGSTNGDGDVDQYDLRDWKDQYGTVPVAPALTAEEDGGETPQALASQLQSLSTPALPTYETFTVSSQPNFVPFTGSTGSVSSVIATPQAASRLESRPALAALAGKLTDVADRLRARADKFEDRADDAHEFVVEWLSDVADRVDGVDFETVRRDRAFDDLFGSRRRQGLRTEHAEENGEEFESDEAFAAFGDHFEVPRG</sequence>
<name>A0A5K7X6I6_9BACT</name>
<dbReference type="Gene3D" id="2.60.120.260">
    <property type="entry name" value="Galactose-binding domain-like"/>
    <property type="match status" value="1"/>
</dbReference>
<dbReference type="InterPro" id="IPR000209">
    <property type="entry name" value="Peptidase_S8/S53_dom"/>
</dbReference>
<dbReference type="InterPro" id="IPR045474">
    <property type="entry name" value="GEVED"/>
</dbReference>
<keyword evidence="6 9" id="KW-0378">Hydrolase</keyword>
<keyword evidence="3" id="KW-0964">Secreted</keyword>
<feature type="domain" description="Peptidase S8/S53" evidence="11">
    <location>
        <begin position="145"/>
        <end position="462"/>
    </location>
</feature>
<dbReference type="GO" id="GO:0016020">
    <property type="term" value="C:membrane"/>
    <property type="evidence" value="ECO:0007669"/>
    <property type="project" value="TreeGrafter"/>
</dbReference>
<dbReference type="InterPro" id="IPR018247">
    <property type="entry name" value="EF_Hand_1_Ca_BS"/>
</dbReference>
<dbReference type="EMBL" id="AP021861">
    <property type="protein sequence ID" value="BBO32334.1"/>
    <property type="molecule type" value="Genomic_DNA"/>
</dbReference>
<feature type="active site" description="Charge relay system" evidence="8 9">
    <location>
        <position position="154"/>
    </location>
</feature>
<dbReference type="Gene3D" id="3.40.50.200">
    <property type="entry name" value="Peptidase S8/S53 domain"/>
    <property type="match status" value="1"/>
</dbReference>
<evidence type="ECO:0000259" key="11">
    <source>
        <dbReference type="Pfam" id="PF00082"/>
    </source>
</evidence>
<dbReference type="GO" id="GO:0016485">
    <property type="term" value="P:protein processing"/>
    <property type="evidence" value="ECO:0007669"/>
    <property type="project" value="TreeGrafter"/>
</dbReference>
<evidence type="ECO:0000259" key="13">
    <source>
        <dbReference type="Pfam" id="PF20009"/>
    </source>
</evidence>
<dbReference type="PROSITE" id="PS00018">
    <property type="entry name" value="EF_HAND_1"/>
    <property type="match status" value="1"/>
</dbReference>
<dbReference type="InterPro" id="IPR033764">
    <property type="entry name" value="Sdr_B"/>
</dbReference>
<dbReference type="PRINTS" id="PR00723">
    <property type="entry name" value="SUBTILISIN"/>
</dbReference>
<dbReference type="PROSITE" id="PS00137">
    <property type="entry name" value="SUBTILASE_HIS"/>
    <property type="match status" value="1"/>
</dbReference>
<dbReference type="InterPro" id="IPR034182">
    <property type="entry name" value="Kexin/furin"/>
</dbReference>
<dbReference type="Pfam" id="PF20009">
    <property type="entry name" value="GEVED"/>
    <property type="match status" value="1"/>
</dbReference>
<dbReference type="PROSITE" id="PS00138">
    <property type="entry name" value="SUBTILASE_SER"/>
    <property type="match status" value="1"/>
</dbReference>
<evidence type="ECO:0000256" key="9">
    <source>
        <dbReference type="PROSITE-ProRule" id="PRU01240"/>
    </source>
</evidence>
<evidence type="ECO:0000256" key="2">
    <source>
        <dbReference type="ARBA" id="ARBA00005325"/>
    </source>
</evidence>
<evidence type="ECO:0000256" key="8">
    <source>
        <dbReference type="PIRSR" id="PIRSR615500-1"/>
    </source>
</evidence>
<evidence type="ECO:0008006" key="16">
    <source>
        <dbReference type="Google" id="ProtNLM"/>
    </source>
</evidence>
<dbReference type="GO" id="GO:0005576">
    <property type="term" value="C:extracellular region"/>
    <property type="evidence" value="ECO:0007669"/>
    <property type="project" value="UniProtKB-SubCell"/>
</dbReference>
<evidence type="ECO:0000256" key="6">
    <source>
        <dbReference type="ARBA" id="ARBA00022801"/>
    </source>
</evidence>
<dbReference type="InterPro" id="IPR022398">
    <property type="entry name" value="Peptidase_S8_His-AS"/>
</dbReference>
<feature type="active site" description="Charge relay system" evidence="8 9">
    <location>
        <position position="195"/>
    </location>
</feature>